<dbReference type="InterPro" id="IPR036515">
    <property type="entry name" value="Transposase_17_sf"/>
</dbReference>
<evidence type="ECO:0000313" key="1">
    <source>
        <dbReference type="EMBL" id="TLD42296.1"/>
    </source>
</evidence>
<dbReference type="EMBL" id="SULG01000023">
    <property type="protein sequence ID" value="TLD42296.1"/>
    <property type="molecule type" value="Genomic_DNA"/>
</dbReference>
<name>A0A533QC32_9BACT</name>
<dbReference type="GO" id="GO:0004803">
    <property type="term" value="F:transposase activity"/>
    <property type="evidence" value="ECO:0007669"/>
    <property type="project" value="InterPro"/>
</dbReference>
<reference evidence="1 2" key="1">
    <citation type="submission" date="2019-04" db="EMBL/GenBank/DDBJ databases">
        <title>Genome of a novel bacterium Candidatus Jettenia ecosi reconstructed from metagenome of an anammox bioreactor.</title>
        <authorList>
            <person name="Mardanov A.V."/>
            <person name="Beletsky A.V."/>
            <person name="Ravin N.V."/>
            <person name="Botchkova E.A."/>
            <person name="Litti Y.V."/>
            <person name="Nozhevnikova A.N."/>
        </authorList>
    </citation>
    <scope>NUCLEOTIDE SEQUENCE [LARGE SCALE GENOMIC DNA]</scope>
    <source>
        <strain evidence="1">J2</strain>
    </source>
</reference>
<dbReference type="AlphaFoldDB" id="A0A533QC32"/>
<evidence type="ECO:0000313" key="2">
    <source>
        <dbReference type="Proteomes" id="UP000319783"/>
    </source>
</evidence>
<organism evidence="1 2">
    <name type="scientific">Candidatus Jettenia ecosi</name>
    <dbReference type="NCBI Taxonomy" id="2494326"/>
    <lineage>
        <taxon>Bacteria</taxon>
        <taxon>Pseudomonadati</taxon>
        <taxon>Planctomycetota</taxon>
        <taxon>Candidatus Brocadiia</taxon>
        <taxon>Candidatus Brocadiales</taxon>
        <taxon>Candidatus Brocadiaceae</taxon>
        <taxon>Candidatus Jettenia</taxon>
    </lineage>
</organism>
<comment type="caution">
    <text evidence="1">The sequence shown here is derived from an EMBL/GenBank/DDBJ whole genome shotgun (WGS) entry which is preliminary data.</text>
</comment>
<dbReference type="GO" id="GO:0006313">
    <property type="term" value="P:DNA transposition"/>
    <property type="evidence" value="ECO:0007669"/>
    <property type="project" value="InterPro"/>
</dbReference>
<accession>A0A533QC32</accession>
<evidence type="ECO:0008006" key="3">
    <source>
        <dbReference type="Google" id="ProtNLM"/>
    </source>
</evidence>
<dbReference type="Gene3D" id="3.30.70.1290">
    <property type="entry name" value="Transposase IS200-like"/>
    <property type="match status" value="1"/>
</dbReference>
<dbReference type="GO" id="GO:0003677">
    <property type="term" value="F:DNA binding"/>
    <property type="evidence" value="ECO:0007669"/>
    <property type="project" value="InterPro"/>
</dbReference>
<protein>
    <recommendedName>
        <fullName evidence="3">Transposase</fullName>
    </recommendedName>
</protein>
<gene>
    <name evidence="1" type="ORF">JETT_1411</name>
</gene>
<proteinExistence type="predicted"/>
<sequence length="51" mass="5889">MPKVIKSEAYVIQKINYIHANPVRKQYVKSPEDWVWSSANGESKIKVESVL</sequence>
<dbReference type="Proteomes" id="UP000319783">
    <property type="component" value="Unassembled WGS sequence"/>
</dbReference>